<dbReference type="SUPFAM" id="SSF56214">
    <property type="entry name" value="4'-phosphopantetheinyl transferase"/>
    <property type="match status" value="1"/>
</dbReference>
<sequence>MPIRPFPHPLRVGSDICHVPRIVKIITNGVDGPNPPRSPVPLNRFLARIFTPEERAMYAKRWNSSKDNMSRHATLQIARHLAGRWAAKEAVIKAVKPRRVTMQDIIVFDRSPAHRDDPNAPYKEPYAVVYDPSPPSEASEETSEHGLSAQRTPHRSFDLADGQTVRVSISHDGDYAYAVCIAPTMPEPGDVGGEAAAREGEQL</sequence>
<dbReference type="GO" id="GO:0000287">
    <property type="term" value="F:magnesium ion binding"/>
    <property type="evidence" value="ECO:0007669"/>
    <property type="project" value="InterPro"/>
</dbReference>
<dbReference type="GO" id="GO:0006633">
    <property type="term" value="P:fatty acid biosynthetic process"/>
    <property type="evidence" value="ECO:0007669"/>
    <property type="project" value="InterPro"/>
</dbReference>
<organism evidence="4 5">
    <name type="scientific">Glonium stellatum</name>
    <dbReference type="NCBI Taxonomy" id="574774"/>
    <lineage>
        <taxon>Eukaryota</taxon>
        <taxon>Fungi</taxon>
        <taxon>Dikarya</taxon>
        <taxon>Ascomycota</taxon>
        <taxon>Pezizomycotina</taxon>
        <taxon>Dothideomycetes</taxon>
        <taxon>Pleosporomycetidae</taxon>
        <taxon>Gloniales</taxon>
        <taxon>Gloniaceae</taxon>
        <taxon>Glonium</taxon>
    </lineage>
</organism>
<dbReference type="Pfam" id="PF01648">
    <property type="entry name" value="ACPS"/>
    <property type="match status" value="1"/>
</dbReference>
<name>A0A8E2EVL9_9PEZI</name>
<dbReference type="InterPro" id="IPR037143">
    <property type="entry name" value="4-PPantetheinyl_Trfase_dom_sf"/>
</dbReference>
<evidence type="ECO:0000256" key="1">
    <source>
        <dbReference type="ARBA" id="ARBA00022679"/>
    </source>
</evidence>
<dbReference type="InterPro" id="IPR008278">
    <property type="entry name" value="4-PPantetheinyl_Trfase_dom"/>
</dbReference>
<protein>
    <recommendedName>
        <fullName evidence="3">4'-phosphopantetheinyl transferase domain-containing protein</fullName>
    </recommendedName>
</protein>
<dbReference type="EMBL" id="KV750268">
    <property type="protein sequence ID" value="OCL05498.1"/>
    <property type="molecule type" value="Genomic_DNA"/>
</dbReference>
<dbReference type="HAMAP" id="MF_00101">
    <property type="entry name" value="AcpS"/>
    <property type="match status" value="1"/>
</dbReference>
<dbReference type="Proteomes" id="UP000250140">
    <property type="component" value="Unassembled WGS sequence"/>
</dbReference>
<reference evidence="4 5" key="1">
    <citation type="journal article" date="2016" name="Nat. Commun.">
        <title>Ectomycorrhizal ecology is imprinted in the genome of the dominant symbiotic fungus Cenococcum geophilum.</title>
        <authorList>
            <consortium name="DOE Joint Genome Institute"/>
            <person name="Peter M."/>
            <person name="Kohler A."/>
            <person name="Ohm R.A."/>
            <person name="Kuo A."/>
            <person name="Krutzmann J."/>
            <person name="Morin E."/>
            <person name="Arend M."/>
            <person name="Barry K.W."/>
            <person name="Binder M."/>
            <person name="Choi C."/>
            <person name="Clum A."/>
            <person name="Copeland A."/>
            <person name="Grisel N."/>
            <person name="Haridas S."/>
            <person name="Kipfer T."/>
            <person name="LaButti K."/>
            <person name="Lindquist E."/>
            <person name="Lipzen A."/>
            <person name="Maire R."/>
            <person name="Meier B."/>
            <person name="Mihaltcheva S."/>
            <person name="Molinier V."/>
            <person name="Murat C."/>
            <person name="Poggeler S."/>
            <person name="Quandt C.A."/>
            <person name="Sperisen C."/>
            <person name="Tritt A."/>
            <person name="Tisserant E."/>
            <person name="Crous P.W."/>
            <person name="Henrissat B."/>
            <person name="Nehls U."/>
            <person name="Egli S."/>
            <person name="Spatafora J.W."/>
            <person name="Grigoriev I.V."/>
            <person name="Martin F.M."/>
        </authorList>
    </citation>
    <scope>NUCLEOTIDE SEQUENCE [LARGE SCALE GENOMIC DNA]</scope>
    <source>
        <strain evidence="4 5">CBS 207.34</strain>
    </source>
</reference>
<dbReference type="InterPro" id="IPR002582">
    <property type="entry name" value="ACPS"/>
</dbReference>
<evidence type="ECO:0000259" key="3">
    <source>
        <dbReference type="Pfam" id="PF01648"/>
    </source>
</evidence>
<gene>
    <name evidence="4" type="ORF">AOQ84DRAFT_441436</name>
</gene>
<dbReference type="OrthoDB" id="15433at2759"/>
<proteinExistence type="inferred from homology"/>
<evidence type="ECO:0000313" key="4">
    <source>
        <dbReference type="EMBL" id="OCL05498.1"/>
    </source>
</evidence>
<feature type="domain" description="4'-phosphopantetheinyl transferase" evidence="3">
    <location>
        <begin position="12"/>
        <end position="116"/>
    </location>
</feature>
<dbReference type="GO" id="GO:0008897">
    <property type="term" value="F:holo-[acyl-carrier-protein] synthase activity"/>
    <property type="evidence" value="ECO:0007669"/>
    <property type="project" value="InterPro"/>
</dbReference>
<keyword evidence="5" id="KW-1185">Reference proteome</keyword>
<feature type="region of interest" description="Disordered" evidence="2">
    <location>
        <begin position="130"/>
        <end position="159"/>
    </location>
</feature>
<dbReference type="AlphaFoldDB" id="A0A8E2EVL9"/>
<dbReference type="Gene3D" id="3.90.470.20">
    <property type="entry name" value="4'-phosphopantetheinyl transferase domain"/>
    <property type="match status" value="1"/>
</dbReference>
<evidence type="ECO:0000256" key="2">
    <source>
        <dbReference type="SAM" id="MobiDB-lite"/>
    </source>
</evidence>
<evidence type="ECO:0000313" key="5">
    <source>
        <dbReference type="Proteomes" id="UP000250140"/>
    </source>
</evidence>
<accession>A0A8E2EVL9</accession>
<keyword evidence="1" id="KW-0808">Transferase</keyword>